<name>A0AA97JD41_EUBMA</name>
<sequence length="666" mass="77489">MEESGLPECIEKEPLKENWSSYNTLVNQHRTKMKELLPCLKGKSQDNSLEESMSESETKWLWEGVINEKATFRKKLQEAELAIGSAEMFLPSFKEALDRITKGCYVSASDMIKISMQADLLVEELQALKNMKGWLRQLLKTSKEKELTSKQVEDLTQKLTESESEAIDLKNEILQKERLILELSTQLQQEKADVLKASHQAELVQVVQNHLQCQIEKKEAENNQLRTKIQVIEKKINEWKQQVGEQKQQIFAEKERRKERKAALIKAASVQKQRAEHLEAAVENLISKIKEKEIQLSEALTTSNVWKSHHQTVIDEKNRLEVQVETLKKQMEDHLMELRGIKDNGRKSKGEILGKLNSVLSENENISLENTKLKASSAALEVNILSAEAELLDLHEEAKQQENLVNQYKAEVQKLETEGEELKARYEKVIHEHRKLMEVKDLEMDTMRGQTEAHLKELEHIRDLQKAAEGKLQKCQESLLSCQKSCVDKSKAFRELQVQVDNDDDFLKHHSLEDENYTMQMKYEEAQRKLEEMELQNKRLENQLVNQEENLQKTELQFKQKLSCCDALTRQLEAALEDGRKKLAEEVEKISSKEQALQLKMLYLENQLRQKKEEHKQLARTLNISEKHHEVCLKELEHSLQKSENQNQSIQNYVQFLKTTYVTMFG</sequence>
<keyword evidence="7" id="KW-0966">Cell projection</keyword>
<dbReference type="PANTHER" id="PTHR23162:SF7">
    <property type="entry name" value="PROTEIN BCAP"/>
    <property type="match status" value="1"/>
</dbReference>
<dbReference type="GeneID" id="129329680"/>
<dbReference type="RefSeq" id="XP_054835197.1">
    <property type="nucleotide sequence ID" value="XM_054979222.1"/>
</dbReference>
<gene>
    <name evidence="10" type="primary">ODF2L</name>
</gene>
<feature type="coiled-coil region" evidence="8">
    <location>
        <begin position="208"/>
        <end position="344"/>
    </location>
</feature>
<evidence type="ECO:0000256" key="8">
    <source>
        <dbReference type="SAM" id="Coils"/>
    </source>
</evidence>
<protein>
    <submittedName>
        <fullName evidence="10">Protein BCAP isoform X2</fullName>
    </submittedName>
</protein>
<evidence type="ECO:0000256" key="7">
    <source>
        <dbReference type="ARBA" id="ARBA00023273"/>
    </source>
</evidence>
<keyword evidence="6" id="KW-0206">Cytoskeleton</keyword>
<evidence type="ECO:0000256" key="1">
    <source>
        <dbReference type="ARBA" id="ARBA00004114"/>
    </source>
</evidence>
<proteinExistence type="inferred from homology"/>
<dbReference type="CTD" id="57489"/>
<accession>A0AA97JD41</accession>
<evidence type="ECO:0000313" key="10">
    <source>
        <dbReference type="RefSeq" id="XP_054835197.1"/>
    </source>
</evidence>
<comment type="similarity">
    <text evidence="3">Belongs to the ODF2 family.</text>
</comment>
<feature type="coiled-coil region" evidence="8">
    <location>
        <begin position="516"/>
        <end position="653"/>
    </location>
</feature>
<evidence type="ECO:0000313" key="9">
    <source>
        <dbReference type="Proteomes" id="UP001190640"/>
    </source>
</evidence>
<keyword evidence="5 8" id="KW-0175">Coiled coil</keyword>
<evidence type="ECO:0000256" key="4">
    <source>
        <dbReference type="ARBA" id="ARBA00022490"/>
    </source>
</evidence>
<keyword evidence="4" id="KW-0963">Cytoplasm</keyword>
<dbReference type="GO" id="GO:0005814">
    <property type="term" value="C:centriole"/>
    <property type="evidence" value="ECO:0007669"/>
    <property type="project" value="UniProtKB-SubCell"/>
</dbReference>
<feature type="coiled-coil region" evidence="8">
    <location>
        <begin position="145"/>
        <end position="179"/>
    </location>
</feature>
<dbReference type="AlphaFoldDB" id="A0AA97JD41"/>
<dbReference type="GO" id="GO:1902018">
    <property type="term" value="P:negative regulation of cilium assembly"/>
    <property type="evidence" value="ECO:0007669"/>
    <property type="project" value="TreeGrafter"/>
</dbReference>
<feature type="coiled-coil region" evidence="8">
    <location>
        <begin position="377"/>
        <end position="432"/>
    </location>
</feature>
<evidence type="ECO:0000256" key="6">
    <source>
        <dbReference type="ARBA" id="ARBA00023212"/>
    </source>
</evidence>
<evidence type="ECO:0000256" key="3">
    <source>
        <dbReference type="ARBA" id="ARBA00009316"/>
    </source>
</evidence>
<comment type="subcellular location">
    <subcellularLocation>
        <location evidence="2">Cell projection</location>
        <location evidence="2">Cilium</location>
    </subcellularLocation>
    <subcellularLocation>
        <location evidence="1">Cytoplasm</location>
        <location evidence="1">Cytoskeleton</location>
        <location evidence="1">Microtubule organizing center</location>
        <location evidence="1">Centrosome</location>
        <location evidence="1">Centriole</location>
    </subcellularLocation>
</comment>
<evidence type="ECO:0000256" key="5">
    <source>
        <dbReference type="ARBA" id="ARBA00023054"/>
    </source>
</evidence>
<dbReference type="GO" id="GO:0005813">
    <property type="term" value="C:centrosome"/>
    <property type="evidence" value="ECO:0007669"/>
    <property type="project" value="TreeGrafter"/>
</dbReference>
<keyword evidence="9" id="KW-1185">Reference proteome</keyword>
<evidence type="ECO:0000256" key="2">
    <source>
        <dbReference type="ARBA" id="ARBA00004138"/>
    </source>
</evidence>
<organism evidence="9 10">
    <name type="scientific">Eublepharis macularius</name>
    <name type="common">Leopard gecko</name>
    <name type="synonym">Cyrtodactylus macularius</name>
    <dbReference type="NCBI Taxonomy" id="481883"/>
    <lineage>
        <taxon>Eukaryota</taxon>
        <taxon>Metazoa</taxon>
        <taxon>Chordata</taxon>
        <taxon>Craniata</taxon>
        <taxon>Vertebrata</taxon>
        <taxon>Euteleostomi</taxon>
        <taxon>Lepidosauria</taxon>
        <taxon>Squamata</taxon>
        <taxon>Bifurcata</taxon>
        <taxon>Gekkota</taxon>
        <taxon>Eublepharidae</taxon>
        <taxon>Eublepharinae</taxon>
        <taxon>Eublepharis</taxon>
    </lineage>
</organism>
<dbReference type="InterPro" id="IPR026099">
    <property type="entry name" value="Odf2-rel"/>
</dbReference>
<reference evidence="10" key="1">
    <citation type="submission" date="2025-08" db="UniProtKB">
        <authorList>
            <consortium name="RefSeq"/>
        </authorList>
    </citation>
    <scope>IDENTIFICATION</scope>
    <source>
        <tissue evidence="10">Blood</tissue>
    </source>
</reference>
<dbReference type="GO" id="GO:0036064">
    <property type="term" value="C:ciliary basal body"/>
    <property type="evidence" value="ECO:0007669"/>
    <property type="project" value="TreeGrafter"/>
</dbReference>
<dbReference type="Proteomes" id="UP001190640">
    <property type="component" value="Chromosome 5"/>
</dbReference>
<dbReference type="PANTHER" id="PTHR23162">
    <property type="entry name" value="OUTER DENSE FIBER OF SPERM TAILS 2"/>
    <property type="match status" value="1"/>
</dbReference>